<feature type="non-terminal residue" evidence="12">
    <location>
        <position position="4042"/>
    </location>
</feature>
<dbReference type="Gene3D" id="3.40.50.200">
    <property type="entry name" value="Peptidase S8/S53 domain"/>
    <property type="match status" value="1"/>
</dbReference>
<dbReference type="SMART" id="SM00060">
    <property type="entry name" value="FN3"/>
    <property type="match status" value="3"/>
</dbReference>
<feature type="domain" description="Fibronectin type-III" evidence="10">
    <location>
        <begin position="2969"/>
        <end position="3068"/>
    </location>
</feature>
<dbReference type="SUPFAM" id="SSF49265">
    <property type="entry name" value="Fibronectin type III"/>
    <property type="match status" value="2"/>
</dbReference>
<proteinExistence type="inferred from homology"/>
<comment type="catalytic activity">
    <reaction evidence="5">
        <text>Hydrolysis of proteins with broad specificity for peptide bonds, and a preference for a large uncharged residue in P1. Hydrolyzes peptide amides.</text>
        <dbReference type="EC" id="3.4.21.62"/>
    </reaction>
</comment>
<dbReference type="FunFam" id="2.40.10.10:FF:000003">
    <property type="entry name" value="Transmembrane serine protease 3"/>
    <property type="match status" value="1"/>
</dbReference>
<dbReference type="Proteomes" id="UP000601435">
    <property type="component" value="Unassembled WGS sequence"/>
</dbReference>
<evidence type="ECO:0000313" key="12">
    <source>
        <dbReference type="EMBL" id="CAE7872576.1"/>
    </source>
</evidence>
<evidence type="ECO:0000256" key="4">
    <source>
        <dbReference type="ARBA" id="ARBA00023157"/>
    </source>
</evidence>
<dbReference type="InterPro" id="IPR018114">
    <property type="entry name" value="TRYPSIN_HIS"/>
</dbReference>
<dbReference type="InterPro" id="IPR034204">
    <property type="entry name" value="PfSUB1-like_cat_dom"/>
</dbReference>
<dbReference type="InterPro" id="IPR009003">
    <property type="entry name" value="Peptidase_S1_PA"/>
</dbReference>
<dbReference type="Pfam" id="PF07691">
    <property type="entry name" value="PA14"/>
    <property type="match status" value="2"/>
</dbReference>
<dbReference type="InterPro" id="IPR000209">
    <property type="entry name" value="Peptidase_S8/S53_dom"/>
</dbReference>
<dbReference type="PROSITE" id="PS51892">
    <property type="entry name" value="SUBTILASE"/>
    <property type="match status" value="1"/>
</dbReference>
<evidence type="ECO:0000256" key="2">
    <source>
        <dbReference type="ARBA" id="ARBA00022801"/>
    </source>
</evidence>
<dbReference type="CDD" id="cd00190">
    <property type="entry name" value="Tryp_SPc"/>
    <property type="match status" value="1"/>
</dbReference>
<dbReference type="CDD" id="cd07473">
    <property type="entry name" value="Peptidases_S8_Subtilisin_like"/>
    <property type="match status" value="1"/>
</dbReference>
<dbReference type="EC" id="3.4.21.62" evidence="6"/>
<feature type="domain" description="Peptidase S1" evidence="9">
    <location>
        <begin position="948"/>
        <end position="1178"/>
    </location>
</feature>
<feature type="region of interest" description="Disordered" evidence="8">
    <location>
        <begin position="2164"/>
        <end position="2191"/>
    </location>
</feature>
<dbReference type="PROSITE" id="PS50853">
    <property type="entry name" value="FN3"/>
    <property type="match status" value="3"/>
</dbReference>
<dbReference type="InterPro" id="IPR003961">
    <property type="entry name" value="FN3_dom"/>
</dbReference>
<evidence type="ECO:0000259" key="11">
    <source>
        <dbReference type="PROSITE" id="PS51820"/>
    </source>
</evidence>
<evidence type="ECO:0000256" key="3">
    <source>
        <dbReference type="ARBA" id="ARBA00022825"/>
    </source>
</evidence>
<dbReference type="InterPro" id="IPR023828">
    <property type="entry name" value="Peptidase_S8_Ser-AS"/>
</dbReference>
<dbReference type="PROSITE" id="PS00134">
    <property type="entry name" value="TRYPSIN_HIS"/>
    <property type="match status" value="1"/>
</dbReference>
<dbReference type="SMART" id="SM00020">
    <property type="entry name" value="Tryp_SPc"/>
    <property type="match status" value="1"/>
</dbReference>
<feature type="domain" description="PA14" evidence="11">
    <location>
        <begin position="151"/>
        <end position="307"/>
    </location>
</feature>
<dbReference type="InterPro" id="IPR036116">
    <property type="entry name" value="FN3_sf"/>
</dbReference>
<dbReference type="PROSITE" id="PS50240">
    <property type="entry name" value="TRYPSIN_DOM"/>
    <property type="match status" value="1"/>
</dbReference>
<evidence type="ECO:0000256" key="8">
    <source>
        <dbReference type="SAM" id="MobiDB-lite"/>
    </source>
</evidence>
<dbReference type="SUPFAM" id="SSF50494">
    <property type="entry name" value="Trypsin-like serine proteases"/>
    <property type="match status" value="1"/>
</dbReference>
<dbReference type="Pfam" id="PF00089">
    <property type="entry name" value="Trypsin"/>
    <property type="match status" value="1"/>
</dbReference>
<keyword evidence="2 7" id="KW-0378">Hydrolase</keyword>
<organism evidence="12 13">
    <name type="scientific">Symbiodinium necroappetens</name>
    <dbReference type="NCBI Taxonomy" id="1628268"/>
    <lineage>
        <taxon>Eukaryota</taxon>
        <taxon>Sar</taxon>
        <taxon>Alveolata</taxon>
        <taxon>Dinophyceae</taxon>
        <taxon>Suessiales</taxon>
        <taxon>Symbiodiniaceae</taxon>
        <taxon>Symbiodinium</taxon>
    </lineage>
</organism>
<comment type="similarity">
    <text evidence="7">Belongs to the peptidase S8 family.</text>
</comment>
<evidence type="ECO:0000259" key="10">
    <source>
        <dbReference type="PROSITE" id="PS50853"/>
    </source>
</evidence>
<dbReference type="EMBL" id="CAJNJA010061053">
    <property type="protein sequence ID" value="CAE7872576.1"/>
    <property type="molecule type" value="Genomic_DNA"/>
</dbReference>
<dbReference type="Gene3D" id="2.40.10.10">
    <property type="entry name" value="Trypsin-like serine proteases"/>
    <property type="match status" value="1"/>
</dbReference>
<dbReference type="PROSITE" id="PS00137">
    <property type="entry name" value="SUBTILASE_HIS"/>
    <property type="match status" value="1"/>
</dbReference>
<evidence type="ECO:0000256" key="7">
    <source>
        <dbReference type="PROSITE-ProRule" id="PRU01240"/>
    </source>
</evidence>
<feature type="non-terminal residue" evidence="12">
    <location>
        <position position="1"/>
    </location>
</feature>
<comment type="caution">
    <text evidence="12">The sequence shown here is derived from an EMBL/GenBank/DDBJ whole genome shotgun (WGS) entry which is preliminary data.</text>
</comment>
<dbReference type="Gene3D" id="3.90.182.10">
    <property type="entry name" value="Toxin - Anthrax Protective Antigen,domain 1"/>
    <property type="match status" value="2"/>
</dbReference>
<dbReference type="InterPro" id="IPR001254">
    <property type="entry name" value="Trypsin_dom"/>
</dbReference>
<feature type="active site" description="Charge relay system" evidence="7">
    <location>
        <position position="2446"/>
    </location>
</feature>
<evidence type="ECO:0000313" key="13">
    <source>
        <dbReference type="Proteomes" id="UP000601435"/>
    </source>
</evidence>
<keyword evidence="4" id="KW-1015">Disulfide bond</keyword>
<sequence>DYCLNSLPSCAGFAMYVFVNSQSGCEYFGSDIGLGQWMNGTSSGGSILCQKTSILGSYGTMQLSSTSAPQGMTHLVVVSAYENTTMASGAGVALVDYSTVDVVATNLSFEDENSMAGFIQGTVRVSPAEDESQISGYAIYWGQSVSAKLDGAEPGLHAQFFALSSCPCSSCSVDFASLGSPLLEQSETENLYSFSRPAGSLSVWPGLNRSELFAARWQGRLTVVTPGTYALSMVSDDGARLFIDGAEVMSTSGSTGVTSSTGSAYMPAGPHEVELQYYQCRGSSGVSVQVSGPDTAYMDASLWAVARHGPLLRPPLLVLDKTGSDVTAAVPAGTRVPVGATHLLAYAQALNGFDSTSWIGIEIEDLIRPNGTAQSMNFTDVNPEAGFIQGILVIKRALEEAEVNFYNVYWGSSATDILNETSRSVTGLADSRPTCSGSSCSHINITAGSSGSEWIVSRGVYDNHENAAITLVGPAEIRFTYLHTERCCDKLELLDMFYSGFTTPTATITLTEGIHVATWNSDYSVTNNGWSFTYTYQGTFTGRPGLIASLPKPEGRQDIALPIASQALLGPFFIVKTAYNLTESSASLGLEIQDLAPNTIPIESVSFTDTDLGLGVLGRSISITAASTVTGFRVYWGRNSTHPIDGGSPGLLAEYVYLTPGARYEVIPDLDSMVPDLVQVESQVYHPSTFEAFPGVAVSDAFAARWTGYISIGSGGSYIFTLSSADGSKLYVNDVLVVDNDGLHGMQSLSGDAYLYPGLHRVRVDFFDLEGSHGIILSYSGADTRFSSITVPTTVLRHGSLDSILVGECVAQAGSCAVQVDNLTIPGEASHLLVKGYDQDGESTTGSSLVVEDASLPTQTAAGIYFQDRDPVAGQVAGTIVLEPAEDPSRISHYVIYWGTSPTAKLGEPLAQIAANATGGSSRGSCGQKGPDSTPLRFTRNGINGPKIVNGQDATECEWGWQVSLRTASGFHFCGGTLISSRWVMSAAHCVEGGGSMVVVTGDFDKDEPDDQHERTYQVQQVISHPDYNSNTMTHDFALIELTEEVEMGCATTACLPDVEVPVGQECFITGWGTLASGGNSPSIIQEGMVLALSNQQCNSAYTGQILDDMLCAQGTSDQGIVDACQGDSGGPLVCPTADGRYVLHGATSWGYGCADAAYPGIWARITWILPWIESHTGLTPQTGGDGNLTYNITGEAIPATATHLLVFTSMHGAEMTTGISIPVVDFAPSSTAPTSLAFTDTDPSPGELGGTIILGRASDESEITHYAIYWGSSDQNILELFVQVPKGTSGSLEIPVPANTPLPTGATTFLAFVVGPSGQGYNSVATSIQDLDQSRAPGGLSFQDTDPGVGTVGGTVTIQRAASQTGVTGYNLYWSTGSRATLGGQIASVTVERSGIAPYCFTGDACSDISILQEDVGVYVVSRGMSGYRNDERASLYLEGPGTIRFSRFGTEGGYDTLTIDGVAFSGSSVPADFQLEAGQKQVDWFSDYSVTGSGWVFQYESQGSFGDVSYQLPHGTFLPGSATEMMVFSVNEGSEYREACATTAVSDFAPPVQVPQALWFQDEDQASGTVGGDLIILQARDHSGLESYHVYWGANSTHRLPNVAMVAAVAATSPSTNLTVTMATGTSLPVNASYLLVFASSASGESSTPASVAVFDYEPAQDAATSITFVDVDAGEGLVAGTLFIGRASDESSVDFYNVYFSLGSQKLDLIGSVPAPTLAARPSCSGASCSEIDIRSVAGGIAYEVSRGTSYGNNEVASIAVTGPGMVKFTFFTTEAGYDFLTILGTAYSGSSMPGDIEIPAGTHEIVWRSDGSVTTGGWIFRLESGASAILSVEVPQGTSIPRTADSLLILTASEGGEMATGITTPLVDYNPPTIVPVSVQCEDLDPSIGVYTGFCNVRRAEVEVGVVSYDIYWGMNASHPIPGSPVLGRAVLNASATALFTALIPSTPIHSSASHLVALAAGPGGVAPRGVGTPVLDNSGLSLNPSSLNVVTTPGSTTSNVITVTSSAFEDITLQVGIVFEDDSAQGALPEAMAPSTASSRVAGASHSLPSVCQGSDVPLQGKKRLLFKTKGKKLDARTRRLHAKGVEAKHGVKIQAFERLGGVAFAEMKNATARQFCQMFLDLDNDPVVEYVEEDLMWLPLGNKLQVEDMLFPPPRPQPEPKLHGRMHRRPGVCSTSTCGRTEGHPNDGDFGELWGLHQDSDVDIDAPEAWAIHQGTNGKVIMAVLDTGVDYNHEDLRNQMWVNSGEIPGDGIDNDGNGYVDDVYGYDFHNNNGDPMDSNGHGTHCAGTIGAEAGNSIGVAGVSWKPQIMALKFLGASGGSTADAIRALDYAVMMGAQISSNSWGGGGFSQALVDAIDAAAEANHLFIVAAGNDGRDNEITPTYPCNYNRPNMICVASTDSANDISSFSNWGTTVVHIAAPGSRIYSTYPNNQYEFLSGTSMATPHVSGVAALVLDYVDTLTYAELRNLILTSAVRYAKFDSRVSTGALLNAHAALQMAAQFAWARVTGPAASGSITVPAGGSAEITLELGNDRMEEGEYRVALRIWKQVNDILYSRLVPVVFTLHRFGSAPTVGAGGIEFQDTDARRDVIAGALTITRATPAQEETFSQYHIFWADASQTRTSETPLATLDTGNVLQDNFAFFDNSFWFPPDSDVAGASWSVSSGAAIFSGQFDTSHLTMARRFAPPFTMKAKVRKTAGALAHMVIQVGGDSVSLFGSGGLRAMFLGSQKILVSPDGQHYSVPCTLGTWFEVTITVLASSVTFADNQGCQEIMQSIPSSDETRSIRIGADCAGECAGSVWDSFEVSGGLYATFNVPPSTSIPANAAGFIVHAWNVLGLQATGLYMPLSDHRVAIRAAQPGQVTAGSATTSSLVLSWARGALNDCSGGFERYEVMIQGANGGWSEPTGCSLLVNVNVESCTATQLSSDTAYQFRVRLLCILEETQSLWSEISETAMTLPLAAAAPTAVRARLPSSTALLVSWETGLLNDCEFEEAVVEGQTNGGAWFQPEGCTGLTNLNSYHCTAEGLTPGAEYVFRVWTNCADRMSSSPYSASSLPISTLIAAQTWESSQRRVLSVSMSTDIDYNEVQGNPELQSSLVSNIIEATASRMNVDPSRVRVEVLAGSALRGRRLSALSTVFSVVVDGVSEGTSAEQVSENVAAEVSTVVQAETGTASEVQVSSVNSLVAAIPPERITWTMLGPDRVQLHWNARPLNDCSFLAWQVHARSGDVELTPPGCSGLVNLSATSCIASGFATGAAYTFSVSLLCADPAVSSEASEASTPWVVGSVPTLISAEFTAGFTTLLLTFDVVVTELLTPSTCGNAFSEALSQKFGSDFGCNVAGSQLAVTLGQGATLVLGDAISLQMAAGLVDVTSNLPVVEVSGFLSASPPVVLPCVPVTLILQATGSAGRALQIEWLTSSQSSELISVLAGATASSSTSAELSPNVLASLTQPGLDSLDIGVAVRVTNWLGHSMMMNTSVRLLNDGQASASIMAVGPSSLIRSLDQEVELEVATGIVAPCNQSEEATGTPITIWHYRASSNPSWSTLAAAGLVDESPLPNRVRVAAFVLPPGDHEFRASASLPGTEAQEVVFQITVSNIPPPSLEVTGPRSLGPGCDLRLGTSWSGLVHPRATLVYEWTCLQPDCSSISNFASQTDDGRSGESIEMSGSELAMGSYSFGVTMTQVIPGQTSISSSAEVTVTVQAGGPLPVQIATPWSRMDRISLQAGQLKVPITATIGSASGGCQVPGDSTFKWVLAQQEEPQQIVSLLDSTTTAGVSPMVSTSAFISSALVPSTTYVYALLSARNASHLAMGEQSASLQDAAIYGIQVSLSLPFVADAAPSSGRALVSPEIGEALKEKFRLATEEWSDEDASTLRYAFYIFPLGDTYSVTEGSAGSGLQSTPAFQMPEIEWNDPSSAQYFTKLGGSLVGIWGSSASVTGLDLASGAYFTVARARDHLGGTAAAAVLGPWVRQPATLSTADLTNALVAVQQSSDPTKILSSLNAVTEMSGAVSDTDVESKKEVTNLALSALESVTSI</sequence>
<dbReference type="SUPFAM" id="SSF56988">
    <property type="entry name" value="Anthrax protective antigen"/>
    <property type="match status" value="2"/>
</dbReference>
<dbReference type="PROSITE" id="PS00135">
    <property type="entry name" value="TRYPSIN_SER"/>
    <property type="match status" value="1"/>
</dbReference>
<dbReference type="PROSITE" id="PS00138">
    <property type="entry name" value="SUBTILASE_SER"/>
    <property type="match status" value="1"/>
</dbReference>
<feature type="domain" description="Fibronectin type-III" evidence="10">
    <location>
        <begin position="2864"/>
        <end position="2965"/>
    </location>
</feature>
<dbReference type="GO" id="GO:0004252">
    <property type="term" value="F:serine-type endopeptidase activity"/>
    <property type="evidence" value="ECO:0007669"/>
    <property type="project" value="UniProtKB-UniRule"/>
</dbReference>
<accession>A0A813AQA1</accession>
<dbReference type="InterPro" id="IPR037524">
    <property type="entry name" value="PA14/GLEYA"/>
</dbReference>
<dbReference type="PANTHER" id="PTHR24252">
    <property type="entry name" value="ACROSIN-RELATED"/>
    <property type="match status" value="1"/>
</dbReference>
<dbReference type="InterPro" id="IPR015500">
    <property type="entry name" value="Peptidase_S8_subtilisin-rel"/>
</dbReference>
<keyword evidence="3 7" id="KW-0720">Serine protease</keyword>
<keyword evidence="1 7" id="KW-0645">Protease</keyword>
<keyword evidence="13" id="KW-1185">Reference proteome</keyword>
<dbReference type="InterPro" id="IPR013783">
    <property type="entry name" value="Ig-like_fold"/>
</dbReference>
<dbReference type="Pfam" id="PF02010">
    <property type="entry name" value="REJ"/>
    <property type="match status" value="1"/>
</dbReference>
<feature type="active site" description="Charge relay system" evidence="7">
    <location>
        <position position="2232"/>
    </location>
</feature>
<evidence type="ECO:0000256" key="1">
    <source>
        <dbReference type="ARBA" id="ARBA00022670"/>
    </source>
</evidence>
<dbReference type="CDD" id="cd00063">
    <property type="entry name" value="FN3"/>
    <property type="match status" value="2"/>
</dbReference>
<reference evidence="12" key="1">
    <citation type="submission" date="2021-02" db="EMBL/GenBank/DDBJ databases">
        <authorList>
            <person name="Dougan E. K."/>
            <person name="Rhodes N."/>
            <person name="Thang M."/>
            <person name="Chan C."/>
        </authorList>
    </citation>
    <scope>NUCLEOTIDE SEQUENCE</scope>
</reference>
<protein>
    <recommendedName>
        <fullName evidence="6">subtilisin</fullName>
        <ecNumber evidence="6">3.4.21.62</ecNumber>
    </recommendedName>
</protein>
<dbReference type="Pfam" id="PF00041">
    <property type="entry name" value="fn3"/>
    <property type="match status" value="1"/>
</dbReference>
<evidence type="ECO:0000259" key="9">
    <source>
        <dbReference type="PROSITE" id="PS50240"/>
    </source>
</evidence>
<dbReference type="InterPro" id="IPR036852">
    <property type="entry name" value="Peptidase_S8/S53_dom_sf"/>
</dbReference>
<dbReference type="Gene3D" id="2.60.40.10">
    <property type="entry name" value="Immunoglobulins"/>
    <property type="match status" value="2"/>
</dbReference>
<dbReference type="SUPFAM" id="SSF52743">
    <property type="entry name" value="Subtilisin-like"/>
    <property type="match status" value="1"/>
</dbReference>
<dbReference type="PRINTS" id="PR00723">
    <property type="entry name" value="SUBTILISIN"/>
</dbReference>
<dbReference type="PROSITE" id="PS51820">
    <property type="entry name" value="PA14"/>
    <property type="match status" value="2"/>
</dbReference>
<dbReference type="PANTHER" id="PTHR24252:SF7">
    <property type="entry name" value="HYALIN"/>
    <property type="match status" value="1"/>
</dbReference>
<dbReference type="GO" id="GO:0006508">
    <property type="term" value="P:proteolysis"/>
    <property type="evidence" value="ECO:0007669"/>
    <property type="project" value="UniProtKB-KW"/>
</dbReference>
<evidence type="ECO:0000256" key="5">
    <source>
        <dbReference type="ARBA" id="ARBA00023529"/>
    </source>
</evidence>
<evidence type="ECO:0000256" key="6">
    <source>
        <dbReference type="ARBA" id="ARBA00023619"/>
    </source>
</evidence>
<feature type="domain" description="PA14" evidence="11">
    <location>
        <begin position="646"/>
        <end position="793"/>
    </location>
</feature>
<dbReference type="InterPro" id="IPR011658">
    <property type="entry name" value="PA14_dom"/>
</dbReference>
<feature type="domain" description="Fibronectin type-III" evidence="10">
    <location>
        <begin position="3195"/>
        <end position="3295"/>
    </location>
</feature>
<dbReference type="InterPro" id="IPR033116">
    <property type="entry name" value="TRYPSIN_SER"/>
</dbReference>
<dbReference type="Pfam" id="PF00082">
    <property type="entry name" value="Peptidase_S8"/>
    <property type="match status" value="1"/>
</dbReference>
<dbReference type="OrthoDB" id="531541at2759"/>
<feature type="active site" description="Charge relay system" evidence="7">
    <location>
        <position position="2287"/>
    </location>
</feature>
<dbReference type="InterPro" id="IPR043504">
    <property type="entry name" value="Peptidase_S1_PA_chymotrypsin"/>
</dbReference>
<dbReference type="InterPro" id="IPR022398">
    <property type="entry name" value="Peptidase_S8_His-AS"/>
</dbReference>
<name>A0A813AQA1_9DINO</name>
<dbReference type="SMART" id="SM00758">
    <property type="entry name" value="PA14"/>
    <property type="match status" value="2"/>
</dbReference>
<dbReference type="InterPro" id="IPR002859">
    <property type="entry name" value="PKD/REJ-like"/>
</dbReference>
<gene>
    <name evidence="12" type="primary">TMPRSS11B</name>
    <name evidence="12" type="ORF">SNEC2469_LOCUS28268</name>
</gene>